<dbReference type="Proteomes" id="UP000193920">
    <property type="component" value="Unassembled WGS sequence"/>
</dbReference>
<dbReference type="PROSITE" id="PS50941">
    <property type="entry name" value="CHIT_BIND_I_2"/>
    <property type="match status" value="3"/>
</dbReference>
<dbReference type="AlphaFoldDB" id="A0A1Y2ET57"/>
<dbReference type="STRING" id="1754190.A0A1Y2ET57"/>
<protein>
    <recommendedName>
        <fullName evidence="4">Chitin-binding type-1 domain-containing protein</fullName>
    </recommendedName>
</protein>
<feature type="domain" description="Chitin-binding type-1" evidence="4">
    <location>
        <begin position="139"/>
        <end position="178"/>
    </location>
</feature>
<dbReference type="EMBL" id="MCOG01000029">
    <property type="protein sequence ID" value="ORY74484.1"/>
    <property type="molecule type" value="Genomic_DNA"/>
</dbReference>
<dbReference type="PANTHER" id="PTHR47849:SF8">
    <property type="entry name" value="LECTIN"/>
    <property type="match status" value="1"/>
</dbReference>
<feature type="disulfide bond" evidence="3">
    <location>
        <begin position="42"/>
        <end position="56"/>
    </location>
</feature>
<feature type="disulfide bond" evidence="3">
    <location>
        <begin position="101"/>
        <end position="113"/>
    </location>
</feature>
<feature type="domain" description="Chitin-binding type-1" evidence="4">
    <location>
        <begin position="91"/>
        <end position="135"/>
    </location>
</feature>
<keyword evidence="6" id="KW-1185">Reference proteome</keyword>
<dbReference type="InterPro" id="IPR001002">
    <property type="entry name" value="Chitin-bd_1"/>
</dbReference>
<keyword evidence="2 3" id="KW-1015">Disulfide bond</keyword>
<dbReference type="SMART" id="SM00270">
    <property type="entry name" value="ChtBD1"/>
    <property type="match status" value="3"/>
</dbReference>
<dbReference type="CDD" id="cd00035">
    <property type="entry name" value="ChtBD1"/>
    <property type="match status" value="1"/>
</dbReference>
<feature type="disulfide bond" evidence="3">
    <location>
        <begin position="106"/>
        <end position="120"/>
    </location>
</feature>
<evidence type="ECO:0000313" key="5">
    <source>
        <dbReference type="EMBL" id="ORY74484.1"/>
    </source>
</evidence>
<evidence type="ECO:0000256" key="2">
    <source>
        <dbReference type="ARBA" id="ARBA00023157"/>
    </source>
</evidence>
<accession>A0A1Y2ET57</accession>
<reference evidence="5 6" key="1">
    <citation type="submission" date="2016-08" db="EMBL/GenBank/DDBJ databases">
        <title>A Parts List for Fungal Cellulosomes Revealed by Comparative Genomics.</title>
        <authorList>
            <consortium name="DOE Joint Genome Institute"/>
            <person name="Haitjema C.H."/>
            <person name="Gilmore S.P."/>
            <person name="Henske J.K."/>
            <person name="Solomon K.V."/>
            <person name="De Groot R."/>
            <person name="Kuo A."/>
            <person name="Mondo S.J."/>
            <person name="Salamov A.A."/>
            <person name="Labutti K."/>
            <person name="Zhao Z."/>
            <person name="Chiniquy J."/>
            <person name="Barry K."/>
            <person name="Brewer H.M."/>
            <person name="Purvine S.O."/>
            <person name="Wright A.T."/>
            <person name="Boxma B."/>
            <person name="Van Alen T."/>
            <person name="Hackstein J.H."/>
            <person name="Baker S.E."/>
            <person name="Grigoriev I.V."/>
            <person name="O'Malley M.A."/>
        </authorList>
    </citation>
    <scope>NUCLEOTIDE SEQUENCE [LARGE SCALE GENOMIC DNA]</scope>
    <source>
        <strain evidence="5 6">G1</strain>
    </source>
</reference>
<feature type="disulfide bond" evidence="3">
    <location>
        <begin position="149"/>
        <end position="161"/>
    </location>
</feature>
<dbReference type="InterPro" id="IPR036861">
    <property type="entry name" value="Endochitinase-like_sf"/>
</dbReference>
<dbReference type="Gene3D" id="3.30.60.10">
    <property type="entry name" value="Endochitinase-like"/>
    <property type="match status" value="3"/>
</dbReference>
<feature type="non-terminal residue" evidence="5">
    <location>
        <position position="1"/>
    </location>
</feature>
<feature type="non-terminal residue" evidence="5">
    <location>
        <position position="178"/>
    </location>
</feature>
<dbReference type="SUPFAM" id="SSF57016">
    <property type="entry name" value="Plant lectins/antimicrobial peptides"/>
    <property type="match status" value="3"/>
</dbReference>
<evidence type="ECO:0000256" key="1">
    <source>
        <dbReference type="ARBA" id="ARBA00022669"/>
    </source>
</evidence>
<feature type="disulfide bond" evidence="3">
    <location>
        <begin position="154"/>
        <end position="168"/>
    </location>
</feature>
<organism evidence="5 6">
    <name type="scientific">Neocallimastix californiae</name>
    <dbReference type="NCBI Taxonomy" id="1754190"/>
    <lineage>
        <taxon>Eukaryota</taxon>
        <taxon>Fungi</taxon>
        <taxon>Fungi incertae sedis</taxon>
        <taxon>Chytridiomycota</taxon>
        <taxon>Chytridiomycota incertae sedis</taxon>
        <taxon>Neocallimastigomycetes</taxon>
        <taxon>Neocallimastigales</taxon>
        <taxon>Neocallimastigaceae</taxon>
        <taxon>Neocallimastix</taxon>
    </lineage>
</organism>
<feature type="domain" description="Chitin-binding type-1" evidence="4">
    <location>
        <begin position="9"/>
        <end position="67"/>
    </location>
</feature>
<dbReference type="InterPro" id="IPR018371">
    <property type="entry name" value="Chitin-binding_1_CS"/>
</dbReference>
<keyword evidence="1 3" id="KW-0147">Chitin-binding</keyword>
<dbReference type="PRINTS" id="PR00451">
    <property type="entry name" value="CHITINBINDNG"/>
</dbReference>
<dbReference type="PANTHER" id="PTHR47849">
    <property type="entry name" value="CHITIN-BINDING LECTIN 1"/>
    <property type="match status" value="1"/>
</dbReference>
<comment type="caution">
    <text evidence="3">Lacks conserved residue(s) required for the propagation of feature annotation.</text>
</comment>
<dbReference type="OrthoDB" id="5985073at2759"/>
<dbReference type="PROSITE" id="PS00026">
    <property type="entry name" value="CHIT_BIND_I_1"/>
    <property type="match status" value="1"/>
</dbReference>
<dbReference type="Pfam" id="PF00187">
    <property type="entry name" value="Chitin_bind_1"/>
    <property type="match status" value="3"/>
</dbReference>
<sequence>ISSKYIDLRVKCNSSQLCPLKSSFIGKNISIKELEKEKYHQCCSSDGFCGETVEYCGLGCQSGDCLSIEKNNETNLNNSLLFSIFKKRELGERCGRGYGSCSEGQCCSVFGWCGITEQHCNLLGGCQLRYGKCSNEGKVDRCGPGIGRCPAGECCSKYGWCGTTEEYCSASNGCQSEF</sequence>
<evidence type="ECO:0000313" key="6">
    <source>
        <dbReference type="Proteomes" id="UP000193920"/>
    </source>
</evidence>
<evidence type="ECO:0000259" key="4">
    <source>
        <dbReference type="PROSITE" id="PS50941"/>
    </source>
</evidence>
<dbReference type="GO" id="GO:0008061">
    <property type="term" value="F:chitin binding"/>
    <property type="evidence" value="ECO:0007669"/>
    <property type="project" value="UniProtKB-UniRule"/>
</dbReference>
<comment type="caution">
    <text evidence="5">The sequence shown here is derived from an EMBL/GenBank/DDBJ whole genome shotgun (WGS) entry which is preliminary data.</text>
</comment>
<name>A0A1Y2ET57_9FUNG</name>
<evidence type="ECO:0000256" key="3">
    <source>
        <dbReference type="PROSITE-ProRule" id="PRU00261"/>
    </source>
</evidence>
<proteinExistence type="predicted"/>
<gene>
    <name evidence="5" type="ORF">LY90DRAFT_378276</name>
</gene>